<dbReference type="EMBL" id="CP002691">
    <property type="protein sequence ID" value="AEE54258.1"/>
    <property type="molecule type" value="Genomic_DNA"/>
</dbReference>
<proteinExistence type="predicted"/>
<reference key="2">
    <citation type="submission" date="2011-04" db="EMBL/GenBank/DDBJ databases">
        <title>Complete sequence of chromosome of Haliscomenobacter hydrossis DSM 1100.</title>
        <authorList>
            <consortium name="US DOE Joint Genome Institute (JGI-PGF)"/>
            <person name="Lucas S."/>
            <person name="Han J."/>
            <person name="Lapidus A."/>
            <person name="Bruce D."/>
            <person name="Goodwin L."/>
            <person name="Pitluck S."/>
            <person name="Peters L."/>
            <person name="Kyrpides N."/>
            <person name="Mavromatis K."/>
            <person name="Ivanova N."/>
            <person name="Ovchinnikova G."/>
            <person name="Pagani I."/>
            <person name="Daligault H."/>
            <person name="Detter J.C."/>
            <person name="Han C."/>
            <person name="Land M."/>
            <person name="Hauser L."/>
            <person name="Markowitz V."/>
            <person name="Cheng J.-F."/>
            <person name="Hugenholtz P."/>
            <person name="Woyke T."/>
            <person name="Wu D."/>
            <person name="Verbarg S."/>
            <person name="Frueling A."/>
            <person name="Brambilla E."/>
            <person name="Klenk H.-P."/>
            <person name="Eisen J.A."/>
        </authorList>
    </citation>
    <scope>NUCLEOTIDE SEQUENCE</scope>
    <source>
        <strain>DSM 1100</strain>
    </source>
</reference>
<dbReference type="KEGG" id="hhy:Halhy_6440"/>
<dbReference type="STRING" id="760192.Halhy_6440"/>
<name>F4KR71_HALH1</name>
<protein>
    <submittedName>
        <fullName evidence="1">Uncharacterized protein</fullName>
    </submittedName>
</protein>
<evidence type="ECO:0000313" key="1">
    <source>
        <dbReference type="EMBL" id="AEE54258.1"/>
    </source>
</evidence>
<gene>
    <name evidence="1" type="ordered locus">Halhy_6440</name>
</gene>
<reference evidence="1 2" key="1">
    <citation type="journal article" date="2011" name="Stand. Genomic Sci.">
        <title>Complete genome sequence of Haliscomenobacter hydrossis type strain (O).</title>
        <authorList>
            <consortium name="US DOE Joint Genome Institute (JGI-PGF)"/>
            <person name="Daligault H."/>
            <person name="Lapidus A."/>
            <person name="Zeytun A."/>
            <person name="Nolan M."/>
            <person name="Lucas S."/>
            <person name="Del Rio T.G."/>
            <person name="Tice H."/>
            <person name="Cheng J.F."/>
            <person name="Tapia R."/>
            <person name="Han C."/>
            <person name="Goodwin L."/>
            <person name="Pitluck S."/>
            <person name="Liolios K."/>
            <person name="Pagani I."/>
            <person name="Ivanova N."/>
            <person name="Huntemann M."/>
            <person name="Mavromatis K."/>
            <person name="Mikhailova N."/>
            <person name="Pati A."/>
            <person name="Chen A."/>
            <person name="Palaniappan K."/>
            <person name="Land M."/>
            <person name="Hauser L."/>
            <person name="Brambilla E.M."/>
            <person name="Rohde M."/>
            <person name="Verbarg S."/>
            <person name="Goker M."/>
            <person name="Bristow J."/>
            <person name="Eisen J.A."/>
            <person name="Markowitz V."/>
            <person name="Hugenholtz P."/>
            <person name="Kyrpides N.C."/>
            <person name="Klenk H.P."/>
            <person name="Woyke T."/>
        </authorList>
    </citation>
    <scope>NUCLEOTIDE SEQUENCE [LARGE SCALE GENOMIC DNA]</scope>
    <source>
        <strain evidence="2">ATCC 27775 / DSM 1100 / LMG 10767 / O</strain>
    </source>
</reference>
<organism evidence="1 2">
    <name type="scientific">Haliscomenobacter hydrossis (strain ATCC 27775 / DSM 1100 / LMG 10767 / O)</name>
    <dbReference type="NCBI Taxonomy" id="760192"/>
    <lineage>
        <taxon>Bacteria</taxon>
        <taxon>Pseudomonadati</taxon>
        <taxon>Bacteroidota</taxon>
        <taxon>Saprospiria</taxon>
        <taxon>Saprospirales</taxon>
        <taxon>Haliscomenobacteraceae</taxon>
        <taxon>Haliscomenobacter</taxon>
    </lineage>
</organism>
<evidence type="ECO:0000313" key="2">
    <source>
        <dbReference type="Proteomes" id="UP000008461"/>
    </source>
</evidence>
<accession>F4KR71</accession>
<keyword evidence="2" id="KW-1185">Reference proteome</keyword>
<dbReference type="AlphaFoldDB" id="F4KR71"/>
<sequence length="79" mass="9338">MTRMRRIYADFYHAFGAIRIRLATKAESPKKLFSIQPALSLGFFVAKKLCRRQSKIRVNPLNPRHPRCYYSRFSMDKEG</sequence>
<dbReference type="Proteomes" id="UP000008461">
    <property type="component" value="Chromosome"/>
</dbReference>
<dbReference type="HOGENOM" id="CLU_2601187_0_0_10"/>